<name>A0ABM8FMP2_9BACT</name>
<feature type="domain" description="Formylmethanofuran dehydrogenase subunit E" evidence="1">
    <location>
        <begin position="43"/>
        <end position="188"/>
    </location>
</feature>
<organism evidence="2 3">
    <name type="scientific">Hydrogenimonas cancrithermarum</name>
    <dbReference type="NCBI Taxonomy" id="2993563"/>
    <lineage>
        <taxon>Bacteria</taxon>
        <taxon>Pseudomonadati</taxon>
        <taxon>Campylobacterota</taxon>
        <taxon>Epsilonproteobacteria</taxon>
        <taxon>Campylobacterales</taxon>
        <taxon>Hydrogenimonadaceae</taxon>
        <taxon>Hydrogenimonas</taxon>
    </lineage>
</organism>
<protein>
    <recommendedName>
        <fullName evidence="1">Formylmethanofuran dehydrogenase subunit E domain-containing protein</fullName>
    </recommendedName>
</protein>
<evidence type="ECO:0000313" key="2">
    <source>
        <dbReference type="EMBL" id="BDY13662.1"/>
    </source>
</evidence>
<dbReference type="Proteomes" id="UP001321445">
    <property type="component" value="Chromosome"/>
</dbReference>
<evidence type="ECO:0000313" key="3">
    <source>
        <dbReference type="Proteomes" id="UP001321445"/>
    </source>
</evidence>
<accession>A0ABM8FMP2</accession>
<keyword evidence="3" id="KW-1185">Reference proteome</keyword>
<dbReference type="Pfam" id="PF02663">
    <property type="entry name" value="FmdE"/>
    <property type="match status" value="1"/>
</dbReference>
<evidence type="ECO:0000259" key="1">
    <source>
        <dbReference type="Pfam" id="PF02663"/>
    </source>
</evidence>
<gene>
    <name evidence="2" type="ORF">HCR_19740</name>
</gene>
<dbReference type="EMBL" id="AP027370">
    <property type="protein sequence ID" value="BDY13662.1"/>
    <property type="molecule type" value="Genomic_DNA"/>
</dbReference>
<dbReference type="InterPro" id="IPR003814">
    <property type="entry name" value="FmdEsu_dom"/>
</dbReference>
<reference evidence="2 3" key="1">
    <citation type="submission" date="2023-03" db="EMBL/GenBank/DDBJ databases">
        <title>Description of Hydrogenimonas sp. ISO32.</title>
        <authorList>
            <person name="Mino S."/>
            <person name="Fukazawa S."/>
            <person name="Sawabe T."/>
        </authorList>
    </citation>
    <scope>NUCLEOTIDE SEQUENCE [LARGE SCALE GENOMIC DNA]</scope>
    <source>
        <strain evidence="2 3">ISO32</strain>
    </source>
</reference>
<dbReference type="RefSeq" id="WP_286336606.1">
    <property type="nucleotide sequence ID" value="NZ_AP027370.1"/>
</dbReference>
<sequence>MNYPAFFDEVEPIDTIDPLADILGAVENGRITYNYIDMVKLAGHSCPTVAGAWLLSRIGLEKLYGEDLPVRGNVKVELRGALDEGVEGVIGSCIGLITGAANEGGFKGLGGRMGRNNRLFYGVEMEGEVRLTRLDNGVSVEMSYNPSIVPGNPEQQVLMQKIMQGVATPDEKKRFGELWQERVEKILLQEELWPKMVTLY</sequence>
<proteinExistence type="predicted"/>